<dbReference type="Proteomes" id="UP000198642">
    <property type="component" value="Unassembled WGS sequence"/>
</dbReference>
<name>A0A1I0VII5_9BACI</name>
<evidence type="ECO:0000313" key="2">
    <source>
        <dbReference type="Proteomes" id="UP000198642"/>
    </source>
</evidence>
<protein>
    <submittedName>
        <fullName evidence="1">Uncharacterized protein</fullName>
    </submittedName>
</protein>
<dbReference type="AlphaFoldDB" id="A0A1I0VII5"/>
<gene>
    <name evidence="1" type="ORF">SAMN04488072_101427</name>
</gene>
<keyword evidence="2" id="KW-1185">Reference proteome</keyword>
<reference evidence="1 2" key="1">
    <citation type="submission" date="2016-10" db="EMBL/GenBank/DDBJ databases">
        <authorList>
            <person name="de Groot N.N."/>
        </authorList>
    </citation>
    <scope>NUCLEOTIDE SEQUENCE [LARGE SCALE GENOMIC DNA]</scope>
    <source>
        <strain evidence="1 2">CGMCC 1.3702</strain>
    </source>
</reference>
<accession>A0A1I0VII5</accession>
<dbReference type="STRING" id="237679.SAMN04488072_101427"/>
<dbReference type="EMBL" id="FOJW01000001">
    <property type="protein sequence ID" value="SFA75853.1"/>
    <property type="molecule type" value="Genomic_DNA"/>
</dbReference>
<organism evidence="1 2">
    <name type="scientific">Lentibacillus halodurans</name>
    <dbReference type="NCBI Taxonomy" id="237679"/>
    <lineage>
        <taxon>Bacteria</taxon>
        <taxon>Bacillati</taxon>
        <taxon>Bacillota</taxon>
        <taxon>Bacilli</taxon>
        <taxon>Bacillales</taxon>
        <taxon>Bacillaceae</taxon>
        <taxon>Lentibacillus</taxon>
    </lineage>
</organism>
<sequence>MNTGALMRPFLIFYTKLFDFRQSDFNLQPLAKQGRVLEFSYMGVCHNPLFHTYTIVTKE</sequence>
<proteinExistence type="predicted"/>
<evidence type="ECO:0000313" key="1">
    <source>
        <dbReference type="EMBL" id="SFA75853.1"/>
    </source>
</evidence>